<dbReference type="EMBL" id="VVIM01000009">
    <property type="protein sequence ID" value="KAB0792985.1"/>
    <property type="molecule type" value="Genomic_DNA"/>
</dbReference>
<proteinExistence type="predicted"/>
<evidence type="ECO:0000313" key="2">
    <source>
        <dbReference type="EMBL" id="KAB0792985.1"/>
    </source>
</evidence>
<feature type="transmembrane region" description="Helical" evidence="1">
    <location>
        <begin position="64"/>
        <end position="84"/>
    </location>
</feature>
<name>A0A5N4A6P1_PHOPY</name>
<evidence type="ECO:0000256" key="1">
    <source>
        <dbReference type="SAM" id="Phobius"/>
    </source>
</evidence>
<keyword evidence="1" id="KW-0472">Membrane</keyword>
<reference evidence="2 3" key="1">
    <citation type="journal article" date="2018" name="Elife">
        <title>Firefly genomes illuminate parallel origins of bioluminescence in beetles.</title>
        <authorList>
            <person name="Fallon T.R."/>
            <person name="Lower S.E."/>
            <person name="Chang C.H."/>
            <person name="Bessho-Uehara M."/>
            <person name="Martin G.J."/>
            <person name="Bewick A.J."/>
            <person name="Behringer M."/>
            <person name="Debat H.J."/>
            <person name="Wong I."/>
            <person name="Day J.C."/>
            <person name="Suvorov A."/>
            <person name="Silva C.J."/>
            <person name="Stanger-Hall K.F."/>
            <person name="Hall D.W."/>
            <person name="Schmitz R.J."/>
            <person name="Nelson D.R."/>
            <person name="Lewis S.M."/>
            <person name="Shigenobu S."/>
            <person name="Bybee S.M."/>
            <person name="Larracuente A.M."/>
            <person name="Oba Y."/>
            <person name="Weng J.K."/>
        </authorList>
    </citation>
    <scope>NUCLEOTIDE SEQUENCE [LARGE SCALE GENOMIC DNA]</scope>
    <source>
        <strain evidence="2">1611_PpyrPB1</strain>
        <tissue evidence="2">Whole body</tissue>
    </source>
</reference>
<sequence>MSKKKVSRLTPTGNFDGKMSKDLGSLCKEPKFFLKIIVLVLCILETSILFHYGLSWCIRRSPLYMSIFCAHAYICIMGVYILAYVFDSGHEFTEKLFLIIGAIMSVVTGIVIFLETSDRFSTCSNDPVTALGVITTASGVVMVIDYLMQRK</sequence>
<organism evidence="2 3">
    <name type="scientific">Photinus pyralis</name>
    <name type="common">Common eastern firefly</name>
    <name type="synonym">Lampyris pyralis</name>
    <dbReference type="NCBI Taxonomy" id="7054"/>
    <lineage>
        <taxon>Eukaryota</taxon>
        <taxon>Metazoa</taxon>
        <taxon>Ecdysozoa</taxon>
        <taxon>Arthropoda</taxon>
        <taxon>Hexapoda</taxon>
        <taxon>Insecta</taxon>
        <taxon>Pterygota</taxon>
        <taxon>Neoptera</taxon>
        <taxon>Endopterygota</taxon>
        <taxon>Coleoptera</taxon>
        <taxon>Polyphaga</taxon>
        <taxon>Elateriformia</taxon>
        <taxon>Elateroidea</taxon>
        <taxon>Lampyridae</taxon>
        <taxon>Lampyrinae</taxon>
        <taxon>Photinus</taxon>
    </lineage>
</organism>
<gene>
    <name evidence="2" type="ORF">PPYR_12605</name>
</gene>
<evidence type="ECO:0000313" key="3">
    <source>
        <dbReference type="Proteomes" id="UP000327044"/>
    </source>
</evidence>
<protein>
    <submittedName>
        <fullName evidence="2">Uncharacterized protein</fullName>
    </submittedName>
</protein>
<feature type="transmembrane region" description="Helical" evidence="1">
    <location>
        <begin position="128"/>
        <end position="148"/>
    </location>
</feature>
<keyword evidence="1" id="KW-1133">Transmembrane helix</keyword>
<accession>A0A5N4A6P1</accession>
<feature type="transmembrane region" description="Helical" evidence="1">
    <location>
        <begin position="32"/>
        <end position="52"/>
    </location>
</feature>
<dbReference type="AlphaFoldDB" id="A0A5N4A6P1"/>
<feature type="transmembrane region" description="Helical" evidence="1">
    <location>
        <begin position="96"/>
        <end position="116"/>
    </location>
</feature>
<keyword evidence="1" id="KW-0812">Transmembrane</keyword>
<dbReference type="InParanoid" id="A0A5N4A6P1"/>
<comment type="caution">
    <text evidence="2">The sequence shown here is derived from an EMBL/GenBank/DDBJ whole genome shotgun (WGS) entry which is preliminary data.</text>
</comment>
<keyword evidence="3" id="KW-1185">Reference proteome</keyword>
<dbReference type="Proteomes" id="UP000327044">
    <property type="component" value="Unassembled WGS sequence"/>
</dbReference>
<dbReference type="OrthoDB" id="6782215at2759"/>